<evidence type="ECO:0000256" key="4">
    <source>
        <dbReference type="ARBA" id="ARBA00022764"/>
    </source>
</evidence>
<sequence>MKKTFSHFALAAAAVTALSMPLAGGAFAATNHQTMTLAANDNVEKAEETVSDTWITGKVKSSFLADDHIKGTDIKVETNKGVVSLSGTVATDAQRELAVEKAKNIKGVKAVSADGLKSAE</sequence>
<dbReference type="Proteomes" id="UP000626180">
    <property type="component" value="Unassembled WGS sequence"/>
</dbReference>
<accession>A0A2X2F3U6</accession>
<dbReference type="EMBL" id="UAUF01000014">
    <property type="protein sequence ID" value="SPZ13360.1"/>
    <property type="molecule type" value="Genomic_DNA"/>
</dbReference>
<evidence type="ECO:0000256" key="5">
    <source>
        <dbReference type="ARBA" id="ARBA00070588"/>
    </source>
</evidence>
<dbReference type="InterPro" id="IPR051686">
    <property type="entry name" value="Lipoprotein_DolP"/>
</dbReference>
<dbReference type="Proteomes" id="UP000250443">
    <property type="component" value="Unassembled WGS sequence"/>
</dbReference>
<dbReference type="EMBL" id="JADMCD010000015">
    <property type="protein sequence ID" value="MBF8643294.1"/>
    <property type="molecule type" value="Genomic_DNA"/>
</dbReference>
<reference evidence="9 10" key="1">
    <citation type="submission" date="2018-06" db="EMBL/GenBank/DDBJ databases">
        <authorList>
            <consortium name="Pathogen Informatics"/>
            <person name="Doyle S."/>
        </authorList>
    </citation>
    <scope>NUCLEOTIDE SEQUENCE [LARGE SCALE GENOMIC DNA]</scope>
    <source>
        <strain evidence="9 10">NCTC11842</strain>
    </source>
</reference>
<dbReference type="Pfam" id="PF04972">
    <property type="entry name" value="BON"/>
    <property type="match status" value="1"/>
</dbReference>
<dbReference type="PANTHER" id="PTHR34606">
    <property type="entry name" value="BON DOMAIN-CONTAINING PROTEIN"/>
    <property type="match status" value="1"/>
</dbReference>
<evidence type="ECO:0000313" key="11">
    <source>
        <dbReference type="Proteomes" id="UP000626180"/>
    </source>
</evidence>
<dbReference type="InterPro" id="IPR007055">
    <property type="entry name" value="BON_dom"/>
</dbReference>
<evidence type="ECO:0000313" key="9">
    <source>
        <dbReference type="EMBL" id="SPZ13360.1"/>
    </source>
</evidence>
<proteinExistence type="predicted"/>
<dbReference type="Gene3D" id="3.30.1340.30">
    <property type="match status" value="1"/>
</dbReference>
<evidence type="ECO:0000256" key="2">
    <source>
        <dbReference type="ARBA" id="ARBA00022729"/>
    </source>
</evidence>
<comment type="subcellular location">
    <subcellularLocation>
        <location evidence="1">Periplasm</location>
    </subcellularLocation>
</comment>
<dbReference type="SMART" id="SM00749">
    <property type="entry name" value="BON"/>
    <property type="match status" value="1"/>
</dbReference>
<evidence type="ECO:0000256" key="1">
    <source>
        <dbReference type="ARBA" id="ARBA00004418"/>
    </source>
</evidence>
<feature type="signal peptide" evidence="6">
    <location>
        <begin position="1"/>
        <end position="28"/>
    </location>
</feature>
<keyword evidence="3" id="KW-0677">Repeat</keyword>
<evidence type="ECO:0000259" key="7">
    <source>
        <dbReference type="PROSITE" id="PS50914"/>
    </source>
</evidence>
<name>A0A2X2F3U6_PSELU</name>
<dbReference type="InterPro" id="IPR014004">
    <property type="entry name" value="Transpt-assoc_nodulatn_dom_bac"/>
</dbReference>
<dbReference type="FunFam" id="3.30.1340.30:FF:000001">
    <property type="entry name" value="Molecular chaperone OsmY"/>
    <property type="match status" value="1"/>
</dbReference>
<reference evidence="8 11" key="2">
    <citation type="submission" date="2020-10" db="EMBL/GenBank/DDBJ databases">
        <title>Genome sequences of Pseudomonas isolates.</title>
        <authorList>
            <person name="Wessels L."/>
            <person name="Reich F."/>
            <person name="Hammerl J."/>
        </authorList>
    </citation>
    <scope>NUCLEOTIDE SEQUENCE [LARGE SCALE GENOMIC DNA]</scope>
    <source>
        <strain evidence="8 11">20-MO00624-0</strain>
    </source>
</reference>
<keyword evidence="4" id="KW-0574">Periplasm</keyword>
<dbReference type="PANTHER" id="PTHR34606:SF15">
    <property type="entry name" value="BON DOMAIN-CONTAINING PROTEIN"/>
    <property type="match status" value="1"/>
</dbReference>
<evidence type="ECO:0000313" key="8">
    <source>
        <dbReference type="EMBL" id="MBF8643294.1"/>
    </source>
</evidence>
<evidence type="ECO:0000256" key="3">
    <source>
        <dbReference type="ARBA" id="ARBA00022737"/>
    </source>
</evidence>
<dbReference type="PROSITE" id="PS50914">
    <property type="entry name" value="BON"/>
    <property type="match status" value="1"/>
</dbReference>
<dbReference type="AlphaFoldDB" id="A0A2X2F3U6"/>
<feature type="chain" id="PRO_5044582443" description="Osmotically-inducible protein Y" evidence="6">
    <location>
        <begin position="29"/>
        <end position="120"/>
    </location>
</feature>
<dbReference type="GeneID" id="300268645"/>
<organism evidence="9 10">
    <name type="scientific">Pseudomonas luteola</name>
    <dbReference type="NCBI Taxonomy" id="47886"/>
    <lineage>
        <taxon>Bacteria</taxon>
        <taxon>Pseudomonadati</taxon>
        <taxon>Pseudomonadota</taxon>
        <taxon>Gammaproteobacteria</taxon>
        <taxon>Pseudomonadales</taxon>
        <taxon>Pseudomonadaceae</taxon>
        <taxon>Pseudomonas</taxon>
    </lineage>
</organism>
<protein>
    <recommendedName>
        <fullName evidence="5">Osmotically-inducible protein Y</fullName>
    </recommendedName>
</protein>
<keyword evidence="2 6" id="KW-0732">Signal</keyword>
<dbReference type="RefSeq" id="WP_010796815.1">
    <property type="nucleotide sequence ID" value="NZ_CP044086.1"/>
</dbReference>
<evidence type="ECO:0000313" key="10">
    <source>
        <dbReference type="Proteomes" id="UP000250443"/>
    </source>
</evidence>
<feature type="domain" description="BON" evidence="7">
    <location>
        <begin position="51"/>
        <end position="120"/>
    </location>
</feature>
<dbReference type="GO" id="GO:0042597">
    <property type="term" value="C:periplasmic space"/>
    <property type="evidence" value="ECO:0007669"/>
    <property type="project" value="UniProtKB-SubCell"/>
</dbReference>
<evidence type="ECO:0000256" key="6">
    <source>
        <dbReference type="SAM" id="SignalP"/>
    </source>
</evidence>
<gene>
    <name evidence="9" type="primary">osmY_2</name>
    <name evidence="8" type="ORF">IRZ65_21755</name>
    <name evidence="9" type="ORF">NCTC11842_05095</name>
</gene>
<keyword evidence="11" id="KW-1185">Reference proteome</keyword>